<dbReference type="EMBL" id="KN837142">
    <property type="protein sequence ID" value="KIJ40630.1"/>
    <property type="molecule type" value="Genomic_DNA"/>
</dbReference>
<evidence type="ECO:0000313" key="2">
    <source>
        <dbReference type="Proteomes" id="UP000054279"/>
    </source>
</evidence>
<reference evidence="1 2" key="1">
    <citation type="submission" date="2014-06" db="EMBL/GenBank/DDBJ databases">
        <title>Evolutionary Origins and Diversification of the Mycorrhizal Mutualists.</title>
        <authorList>
            <consortium name="DOE Joint Genome Institute"/>
            <consortium name="Mycorrhizal Genomics Consortium"/>
            <person name="Kohler A."/>
            <person name="Kuo A."/>
            <person name="Nagy L.G."/>
            <person name="Floudas D."/>
            <person name="Copeland A."/>
            <person name="Barry K.W."/>
            <person name="Cichocki N."/>
            <person name="Veneault-Fourrey C."/>
            <person name="LaButti K."/>
            <person name="Lindquist E.A."/>
            <person name="Lipzen A."/>
            <person name="Lundell T."/>
            <person name="Morin E."/>
            <person name="Murat C."/>
            <person name="Riley R."/>
            <person name="Ohm R."/>
            <person name="Sun H."/>
            <person name="Tunlid A."/>
            <person name="Henrissat B."/>
            <person name="Grigoriev I.V."/>
            <person name="Hibbett D.S."/>
            <person name="Martin F."/>
        </authorList>
    </citation>
    <scope>NUCLEOTIDE SEQUENCE [LARGE SCALE GENOMIC DNA]</scope>
    <source>
        <strain evidence="1 2">SS14</strain>
    </source>
</reference>
<proteinExistence type="predicted"/>
<gene>
    <name evidence="1" type="ORF">M422DRAFT_256316</name>
</gene>
<protein>
    <submittedName>
        <fullName evidence="1">Uncharacterized protein</fullName>
    </submittedName>
</protein>
<evidence type="ECO:0000313" key="1">
    <source>
        <dbReference type="EMBL" id="KIJ40630.1"/>
    </source>
</evidence>
<accession>A0A0C9VQS8</accession>
<dbReference type="Proteomes" id="UP000054279">
    <property type="component" value="Unassembled WGS sequence"/>
</dbReference>
<dbReference type="HOGENOM" id="CLU_2442293_0_0_1"/>
<name>A0A0C9VQS8_SPHS4</name>
<dbReference type="OrthoDB" id="2421327at2759"/>
<sequence>MKTLYNDRIDGLTAGSHPVSASIFMKQRSPQSIHETLLGPAFEDASYSDVSRRPDNMKRPSSAAKEVNWFRSMAMDEKRNMFVDGRISSG</sequence>
<keyword evidence="2" id="KW-1185">Reference proteome</keyword>
<organism evidence="1 2">
    <name type="scientific">Sphaerobolus stellatus (strain SS14)</name>
    <dbReference type="NCBI Taxonomy" id="990650"/>
    <lineage>
        <taxon>Eukaryota</taxon>
        <taxon>Fungi</taxon>
        <taxon>Dikarya</taxon>
        <taxon>Basidiomycota</taxon>
        <taxon>Agaricomycotina</taxon>
        <taxon>Agaricomycetes</taxon>
        <taxon>Phallomycetidae</taxon>
        <taxon>Geastrales</taxon>
        <taxon>Sphaerobolaceae</taxon>
        <taxon>Sphaerobolus</taxon>
    </lineage>
</organism>
<dbReference type="AlphaFoldDB" id="A0A0C9VQS8"/>